<accession>A0A1E1J336</accession>
<dbReference type="EMBL" id="CALQ01001476">
    <property type="protein sequence ID" value="CCM18006.1"/>
    <property type="molecule type" value="Genomic_DNA"/>
</dbReference>
<evidence type="ECO:0000256" key="1">
    <source>
        <dbReference type="SAM" id="MobiDB-lite"/>
    </source>
</evidence>
<organism evidence="2">
    <name type="scientific">Leishmania guyanensis</name>
    <dbReference type="NCBI Taxonomy" id="5670"/>
    <lineage>
        <taxon>Eukaryota</taxon>
        <taxon>Discoba</taxon>
        <taxon>Euglenozoa</taxon>
        <taxon>Kinetoplastea</taxon>
        <taxon>Metakinetoplastina</taxon>
        <taxon>Trypanosomatida</taxon>
        <taxon>Trypanosomatidae</taxon>
        <taxon>Leishmaniinae</taxon>
        <taxon>Leishmania</taxon>
        <taxon>Leishmania guyanensis species complex</taxon>
    </lineage>
</organism>
<reference evidence="2" key="1">
    <citation type="submission" date="2012-08" db="EMBL/GenBank/DDBJ databases">
        <title>Comparative genomics of metastatic and non-metastatic Leishmania guyanensis provides insights into polygenic factors involved in Leishmania RNA virus infection.</title>
        <authorList>
            <person name="Smith D."/>
            <person name="Hertz-Fowler C."/>
            <person name="Martin R."/>
            <person name="Dickens N."/>
            <person name="Fasel N."/>
            <person name="Falquet L."/>
            <person name="Beverley S."/>
            <person name="Zangger H."/>
            <person name="Calderon-Copete S."/>
            <person name="Mottram J."/>
            <person name="Xenarios I."/>
        </authorList>
    </citation>
    <scope>NUCLEOTIDE SEQUENCE</scope>
    <source>
        <strain evidence="2">MHOM/BR/75/M4147/SSU:IR2SAT-LUC</strain>
    </source>
</reference>
<sequence>MFYTYAEKHGSGFFGSWQTRQVAFDTLRRYLYYSEPVTNVIPLAHSHTLMATDITTTTTSHDGSSGNDVAQLARTSPAASSSTSVGCAVDEVAVPPASVTWRCKVKVSRVLPLATMPEFRPDRCADERDLYQLEIQGETRPMVRGEIPPAGPLLCPAAGLSQLERSRCCTSNDAYIRDPFFLKELFDSLRDQFEHLANRRTQAAAAAAAVSGDGLNGLTSYAVVGAGVQTLVSPRGPKGELLHDGVVTPVRLIFRCRDEREFRRLWYVLQSVLGYDKLIVRPYRGLPPYDPRNGVAFAHIHMSVWHTFQSLDKAVFYTFMRGNVYTLEEASSGSMLNNTAAFRASSESGSFASLPQLKRILKGAYLCVTHDSVLCMRGTGSIPRWLRLAEVQEFHWNLVARHATTNAPAPFCVFVSDPPIPDLFFEPLPPTHGTDSIAAYTPLVDVRRLTCVIHDSCFSSLSTRRVIRMREAQDPSMASYVARTVQEGQRRPTVQRGAGYNSTLSCPLPKEQLAAVWQQVQSELLERGNMLSRAAIPIYASNARDVELSEGQLSAVERELDEKREQRDDIVGMPLEHARRLERRGTEAAGVRRRANRPRPRHRDANASVERGSPSVLASISSARGQASGATSPPTAAVTRVVPLTMELLQTPQLQGYFATGTAGGQRNGCEASSSKSSSRKESAVMTSSEYSSYVAPGARYISQEEWQSGMYARADSVLAAECTAHNSRHSPVIAAAECIVASTDKTAPGATSHQYSEERTLNEIIGCSMAALEESRTDFHQLDR</sequence>
<gene>
    <name evidence="2" type="primary">LgM4147LRVhigh.31.01820.00880</name>
    <name evidence="2" type="ORF">BN36_3154940</name>
</gene>
<feature type="region of interest" description="Disordered" evidence="1">
    <location>
        <begin position="660"/>
        <end position="686"/>
    </location>
</feature>
<proteinExistence type="predicted"/>
<name>A0A1E1J336_LEIGU</name>
<dbReference type="AlphaFoldDB" id="A0A1E1J336"/>
<feature type="compositionally biased region" description="Basic residues" evidence="1">
    <location>
        <begin position="591"/>
        <end position="602"/>
    </location>
</feature>
<protein>
    <submittedName>
        <fullName evidence="2">Uncharacterized protein</fullName>
    </submittedName>
</protein>
<evidence type="ECO:0000313" key="2">
    <source>
        <dbReference type="EMBL" id="CCM18006.1"/>
    </source>
</evidence>
<feature type="region of interest" description="Disordered" evidence="1">
    <location>
        <begin position="579"/>
        <end position="614"/>
    </location>
</feature>